<keyword evidence="3" id="KW-1185">Reference proteome</keyword>
<dbReference type="Proteomes" id="UP000735302">
    <property type="component" value="Unassembled WGS sequence"/>
</dbReference>
<evidence type="ECO:0000256" key="1">
    <source>
        <dbReference type="SAM" id="MobiDB-lite"/>
    </source>
</evidence>
<comment type="caution">
    <text evidence="2">The sequence shown here is derived from an EMBL/GenBank/DDBJ whole genome shotgun (WGS) entry which is preliminary data.</text>
</comment>
<feature type="region of interest" description="Disordered" evidence="1">
    <location>
        <begin position="1"/>
        <end position="39"/>
    </location>
</feature>
<protein>
    <submittedName>
        <fullName evidence="2">Uncharacterized protein</fullName>
    </submittedName>
</protein>
<evidence type="ECO:0000313" key="3">
    <source>
        <dbReference type="Proteomes" id="UP000735302"/>
    </source>
</evidence>
<evidence type="ECO:0000313" key="2">
    <source>
        <dbReference type="EMBL" id="GFO06075.1"/>
    </source>
</evidence>
<gene>
    <name evidence="2" type="ORF">PoB_003258000</name>
</gene>
<sequence length="203" mass="23404">MRSSPWFQPRRSESAPPTQRAREPPSISQKEQEEITERISRPTESALYRKSIFWKIDSFMDRGFHSWSKMDLFGDCKRCMWNQNGTVKASCKIRPILTSTRSSKNFHLPPLASSEDYDRSCGMEKLSSRDGRPHTERERSHCSLMSGRKGRDNTPNEGKQSSNLCNGLLMLDSVSGARYRVRSRPVFKQQALHQNRNSLNIHA</sequence>
<proteinExistence type="predicted"/>
<feature type="region of interest" description="Disordered" evidence="1">
    <location>
        <begin position="102"/>
        <end position="162"/>
    </location>
</feature>
<feature type="compositionally biased region" description="Basic and acidic residues" evidence="1">
    <location>
        <begin position="116"/>
        <end position="141"/>
    </location>
</feature>
<accession>A0AAV4AH28</accession>
<dbReference type="EMBL" id="BLXT01003762">
    <property type="protein sequence ID" value="GFO06075.1"/>
    <property type="molecule type" value="Genomic_DNA"/>
</dbReference>
<feature type="compositionally biased region" description="Basic and acidic residues" evidence="1">
    <location>
        <begin position="30"/>
        <end position="39"/>
    </location>
</feature>
<organism evidence="2 3">
    <name type="scientific">Plakobranchus ocellatus</name>
    <dbReference type="NCBI Taxonomy" id="259542"/>
    <lineage>
        <taxon>Eukaryota</taxon>
        <taxon>Metazoa</taxon>
        <taxon>Spiralia</taxon>
        <taxon>Lophotrochozoa</taxon>
        <taxon>Mollusca</taxon>
        <taxon>Gastropoda</taxon>
        <taxon>Heterobranchia</taxon>
        <taxon>Euthyneura</taxon>
        <taxon>Panpulmonata</taxon>
        <taxon>Sacoglossa</taxon>
        <taxon>Placobranchoidea</taxon>
        <taxon>Plakobranchidae</taxon>
        <taxon>Plakobranchus</taxon>
    </lineage>
</organism>
<reference evidence="2 3" key="1">
    <citation type="journal article" date="2021" name="Elife">
        <title>Chloroplast acquisition without the gene transfer in kleptoplastic sea slugs, Plakobranchus ocellatus.</title>
        <authorList>
            <person name="Maeda T."/>
            <person name="Takahashi S."/>
            <person name="Yoshida T."/>
            <person name="Shimamura S."/>
            <person name="Takaki Y."/>
            <person name="Nagai Y."/>
            <person name="Toyoda A."/>
            <person name="Suzuki Y."/>
            <person name="Arimoto A."/>
            <person name="Ishii H."/>
            <person name="Satoh N."/>
            <person name="Nishiyama T."/>
            <person name="Hasebe M."/>
            <person name="Maruyama T."/>
            <person name="Minagawa J."/>
            <person name="Obokata J."/>
            <person name="Shigenobu S."/>
        </authorList>
    </citation>
    <scope>NUCLEOTIDE SEQUENCE [LARGE SCALE GENOMIC DNA]</scope>
</reference>
<name>A0AAV4AH28_9GAST</name>
<dbReference type="AlphaFoldDB" id="A0AAV4AH28"/>